<dbReference type="RefSeq" id="WP_390223019.1">
    <property type="nucleotide sequence ID" value="NZ_JBHTAA010000005.1"/>
</dbReference>
<dbReference type="PANTHER" id="PTHR21310">
    <property type="entry name" value="AMINOGLYCOSIDE PHOSPHOTRANSFERASE-RELATED-RELATED"/>
    <property type="match status" value="1"/>
</dbReference>
<dbReference type="SUPFAM" id="SSF56112">
    <property type="entry name" value="Protein kinase-like (PK-like)"/>
    <property type="match status" value="1"/>
</dbReference>
<name>A0ABD5ZFA4_9EURY</name>
<feature type="domain" description="Aminoglycoside phosphotransferase" evidence="1">
    <location>
        <begin position="30"/>
        <end position="263"/>
    </location>
</feature>
<comment type="caution">
    <text evidence="2">The sequence shown here is derived from an EMBL/GenBank/DDBJ whole genome shotgun (WGS) entry which is preliminary data.</text>
</comment>
<dbReference type="InterPro" id="IPR002575">
    <property type="entry name" value="Aminoglycoside_PTrfase"/>
</dbReference>
<dbReference type="AlphaFoldDB" id="A0ABD5ZFA4"/>
<reference evidence="2 3" key="1">
    <citation type="journal article" date="2019" name="Int. J. Syst. Evol. Microbiol.">
        <title>The Global Catalogue of Microorganisms (GCM) 10K type strain sequencing project: providing services to taxonomists for standard genome sequencing and annotation.</title>
        <authorList>
            <consortium name="The Broad Institute Genomics Platform"/>
            <consortium name="The Broad Institute Genome Sequencing Center for Infectious Disease"/>
            <person name="Wu L."/>
            <person name="Ma J."/>
        </authorList>
    </citation>
    <scope>NUCLEOTIDE SEQUENCE [LARGE SCALE GENOMIC DNA]</scope>
    <source>
        <strain evidence="2 3">DSM 29988</strain>
    </source>
</reference>
<gene>
    <name evidence="2" type="ORF">ACFQJC_09160</name>
</gene>
<proteinExistence type="predicted"/>
<evidence type="ECO:0000313" key="3">
    <source>
        <dbReference type="Proteomes" id="UP001596481"/>
    </source>
</evidence>
<dbReference type="EMBL" id="JBHTAA010000005">
    <property type="protein sequence ID" value="MFC7203682.1"/>
    <property type="molecule type" value="Genomic_DNA"/>
</dbReference>
<evidence type="ECO:0000313" key="2">
    <source>
        <dbReference type="EMBL" id="MFC7203682.1"/>
    </source>
</evidence>
<dbReference type="Pfam" id="PF01636">
    <property type="entry name" value="APH"/>
    <property type="match status" value="1"/>
</dbReference>
<sequence length="316" mass="34006">MDEPADVVEDILAREFPAREAASVTHPARGNHKQTAIVTFGNDHSVVVQLTPDTDGIRVETVLSEAIRERTGVPVPEVFATGRFDGLGYAVVEHATGSDLHEQFVELDPPAQRHVAHTFGRSLAELHETFSFESYGEIGLDSSQTDAASMHANGETEWGPWFKSYARAGIDALPSAFDDVRPELTAALEESVLPESPPSTLFPWDFRPGNALLADGEVSAILDWGAPLAAAPGLSVAKAEHLVADWYVADGTPLRAAFKSGYESVGSYPDIPPAYRLAAIARSAVDSSGIVTRPRYPEVTGDDAVAFHVERFESVL</sequence>
<evidence type="ECO:0000259" key="1">
    <source>
        <dbReference type="Pfam" id="PF01636"/>
    </source>
</evidence>
<dbReference type="Gene3D" id="3.90.1200.10">
    <property type="match status" value="1"/>
</dbReference>
<dbReference type="Proteomes" id="UP001596481">
    <property type="component" value="Unassembled WGS sequence"/>
</dbReference>
<dbReference type="PANTHER" id="PTHR21310:SF15">
    <property type="entry name" value="AMINOGLYCOSIDE PHOSPHOTRANSFERASE DOMAIN-CONTAINING PROTEIN"/>
    <property type="match status" value="1"/>
</dbReference>
<accession>A0ABD5ZFA4</accession>
<keyword evidence="3" id="KW-1185">Reference proteome</keyword>
<organism evidence="2 3">
    <name type="scientific">Haloferax namakaokahaiae</name>
    <dbReference type="NCBI Taxonomy" id="1748331"/>
    <lineage>
        <taxon>Archaea</taxon>
        <taxon>Methanobacteriati</taxon>
        <taxon>Methanobacteriota</taxon>
        <taxon>Stenosarchaea group</taxon>
        <taxon>Halobacteria</taxon>
        <taxon>Halobacteriales</taxon>
        <taxon>Haloferacaceae</taxon>
        <taxon>Haloferax</taxon>
    </lineage>
</organism>
<dbReference type="InterPro" id="IPR051678">
    <property type="entry name" value="AGP_Transferase"/>
</dbReference>
<protein>
    <submittedName>
        <fullName evidence="2">Phosphotransferase family protein</fullName>
    </submittedName>
</protein>
<dbReference type="InterPro" id="IPR011009">
    <property type="entry name" value="Kinase-like_dom_sf"/>
</dbReference>